<evidence type="ECO:0000313" key="2">
    <source>
        <dbReference type="EMBL" id="KQJ86757.1"/>
    </source>
</evidence>
<evidence type="ECO:0000256" key="1">
    <source>
        <dbReference type="SAM" id="MobiDB-lite"/>
    </source>
</evidence>
<dbReference type="InParanoid" id="A0A0Q3L2N2"/>
<gene>
    <name evidence="2" type="ORF">BRADI_4g07538v3</name>
</gene>
<feature type="compositionally biased region" description="Low complexity" evidence="1">
    <location>
        <begin position="49"/>
        <end position="60"/>
    </location>
</feature>
<reference evidence="2 3" key="1">
    <citation type="journal article" date="2010" name="Nature">
        <title>Genome sequencing and analysis of the model grass Brachypodium distachyon.</title>
        <authorList>
            <consortium name="International Brachypodium Initiative"/>
        </authorList>
    </citation>
    <scope>NUCLEOTIDE SEQUENCE [LARGE SCALE GENOMIC DNA]</scope>
    <source>
        <strain evidence="2 3">Bd21</strain>
    </source>
</reference>
<dbReference type="EnsemblPlants" id="KQJ86757">
    <property type="protein sequence ID" value="KQJ86757"/>
    <property type="gene ID" value="BRADI_4g07538v3"/>
</dbReference>
<feature type="region of interest" description="Disordered" evidence="1">
    <location>
        <begin position="1"/>
        <end position="109"/>
    </location>
</feature>
<dbReference type="Proteomes" id="UP000008810">
    <property type="component" value="Chromosome 4"/>
</dbReference>
<dbReference type="EMBL" id="CM000883">
    <property type="protein sequence ID" value="KQJ86757.1"/>
    <property type="molecule type" value="Genomic_DNA"/>
</dbReference>
<evidence type="ECO:0000313" key="3">
    <source>
        <dbReference type="EnsemblPlants" id="KQJ86757"/>
    </source>
</evidence>
<sequence>MHSYAPDALGSPQLPRPPRPPQPRHHLPLRPPWRRQPKKESHAHRFSRILPSAPTSSPSPRRTPPPLISVSTPPHAASFTLLSPPRPCVPDRASSHPQPPGPGPWPPSSWARFPRVRVRRGRRRYGVRGVVRGCRQRCHRDGRACQPKIRVVRVSGGEKEAERRQGRFIRVSQPRAEGTALVAAGGPWTGVVVGMLDQS</sequence>
<dbReference type="Gramene" id="KQJ86757">
    <property type="protein sequence ID" value="KQJ86757"/>
    <property type="gene ID" value="BRADI_4g07538v3"/>
</dbReference>
<organism evidence="2">
    <name type="scientific">Brachypodium distachyon</name>
    <name type="common">Purple false brome</name>
    <name type="synonym">Trachynia distachya</name>
    <dbReference type="NCBI Taxonomy" id="15368"/>
    <lineage>
        <taxon>Eukaryota</taxon>
        <taxon>Viridiplantae</taxon>
        <taxon>Streptophyta</taxon>
        <taxon>Embryophyta</taxon>
        <taxon>Tracheophyta</taxon>
        <taxon>Spermatophyta</taxon>
        <taxon>Magnoliopsida</taxon>
        <taxon>Liliopsida</taxon>
        <taxon>Poales</taxon>
        <taxon>Poaceae</taxon>
        <taxon>BOP clade</taxon>
        <taxon>Pooideae</taxon>
        <taxon>Stipodae</taxon>
        <taxon>Brachypodieae</taxon>
        <taxon>Brachypodium</taxon>
    </lineage>
</organism>
<proteinExistence type="predicted"/>
<accession>A0A0Q3L2N2</accession>
<protein>
    <submittedName>
        <fullName evidence="2 3">Uncharacterized protein</fullName>
    </submittedName>
</protein>
<keyword evidence="4" id="KW-1185">Reference proteome</keyword>
<feature type="compositionally biased region" description="Basic residues" evidence="1">
    <location>
        <begin position="22"/>
        <end position="47"/>
    </location>
</feature>
<reference evidence="2" key="2">
    <citation type="submission" date="2017-06" db="EMBL/GenBank/DDBJ databases">
        <title>WGS assembly of Brachypodium distachyon.</title>
        <authorList>
            <consortium name="The International Brachypodium Initiative"/>
            <person name="Lucas S."/>
            <person name="Harmon-Smith M."/>
            <person name="Lail K."/>
            <person name="Tice H."/>
            <person name="Grimwood J."/>
            <person name="Bruce D."/>
            <person name="Barry K."/>
            <person name="Shu S."/>
            <person name="Lindquist E."/>
            <person name="Wang M."/>
            <person name="Pitluck S."/>
            <person name="Vogel J.P."/>
            <person name="Garvin D.F."/>
            <person name="Mockler T.C."/>
            <person name="Schmutz J."/>
            <person name="Rokhsar D."/>
            <person name="Bevan M.W."/>
        </authorList>
    </citation>
    <scope>NUCLEOTIDE SEQUENCE</scope>
    <source>
        <strain evidence="2">Bd21</strain>
    </source>
</reference>
<dbReference type="AlphaFoldDB" id="A0A0Q3L2N2"/>
<name>A0A0Q3L2N2_BRADI</name>
<evidence type="ECO:0000313" key="4">
    <source>
        <dbReference type="Proteomes" id="UP000008810"/>
    </source>
</evidence>
<reference evidence="3" key="3">
    <citation type="submission" date="2018-08" db="UniProtKB">
        <authorList>
            <consortium name="EnsemblPlants"/>
        </authorList>
    </citation>
    <scope>IDENTIFICATION</scope>
    <source>
        <strain evidence="3">cv. Bd21</strain>
    </source>
</reference>
<feature type="compositionally biased region" description="Pro residues" evidence="1">
    <location>
        <begin position="97"/>
        <end position="107"/>
    </location>
</feature>